<dbReference type="InterPro" id="IPR059000">
    <property type="entry name" value="ATPase_P-type_domA"/>
</dbReference>
<feature type="transmembrane region" description="Helical" evidence="13">
    <location>
        <begin position="108"/>
        <end position="126"/>
    </location>
</feature>
<dbReference type="SUPFAM" id="SSF81665">
    <property type="entry name" value="Calcium ATPase, transmembrane domain M"/>
    <property type="match status" value="1"/>
</dbReference>
<dbReference type="InterPro" id="IPR018303">
    <property type="entry name" value="ATPase_P-typ_P_site"/>
</dbReference>
<dbReference type="SUPFAM" id="SSF81653">
    <property type="entry name" value="Calcium ATPase, transduction domain A"/>
    <property type="match status" value="1"/>
</dbReference>
<dbReference type="SFLD" id="SFLDF00027">
    <property type="entry name" value="p-type_atpase"/>
    <property type="match status" value="1"/>
</dbReference>
<dbReference type="SFLD" id="SFLDS00003">
    <property type="entry name" value="Haloacid_Dehalogenase"/>
    <property type="match status" value="1"/>
</dbReference>
<feature type="compositionally biased region" description="Low complexity" evidence="14">
    <location>
        <begin position="650"/>
        <end position="659"/>
    </location>
</feature>
<dbReference type="Gene3D" id="2.70.150.10">
    <property type="entry name" value="Calcium-transporting ATPase, cytoplasmic transduction domain A"/>
    <property type="match status" value="1"/>
</dbReference>
<dbReference type="PRINTS" id="PR00941">
    <property type="entry name" value="CDATPASE"/>
</dbReference>
<keyword evidence="4 13" id="KW-1003">Cell membrane</keyword>
<keyword evidence="10 13" id="KW-1133">Transmembrane helix</keyword>
<dbReference type="GO" id="GO:0016887">
    <property type="term" value="F:ATP hydrolysis activity"/>
    <property type="evidence" value="ECO:0007669"/>
    <property type="project" value="InterPro"/>
</dbReference>
<dbReference type="GO" id="GO:0005886">
    <property type="term" value="C:plasma membrane"/>
    <property type="evidence" value="ECO:0007669"/>
    <property type="project" value="UniProtKB-SubCell"/>
</dbReference>
<evidence type="ECO:0000256" key="4">
    <source>
        <dbReference type="ARBA" id="ARBA00022475"/>
    </source>
</evidence>
<comment type="similarity">
    <text evidence="2 13">Belongs to the cation transport ATPase (P-type) (TC 3.A.3) family. Type IB subfamily.</text>
</comment>
<dbReference type="CDD" id="cd02079">
    <property type="entry name" value="P-type_ATPase_HM"/>
    <property type="match status" value="1"/>
</dbReference>
<evidence type="ECO:0000256" key="5">
    <source>
        <dbReference type="ARBA" id="ARBA00022692"/>
    </source>
</evidence>
<reference evidence="17" key="1">
    <citation type="submission" date="2017-09" db="EMBL/GenBank/DDBJ databases">
        <title>Brachybacterium sp. VM2412.</title>
        <authorList>
            <person name="Tak E.J."/>
            <person name="Bae J.-W."/>
        </authorList>
    </citation>
    <scope>NUCLEOTIDE SEQUENCE [LARGE SCALE GENOMIC DNA]</scope>
    <source>
        <strain evidence="17">VM2412</strain>
    </source>
</reference>
<gene>
    <name evidence="16" type="primary">cadA</name>
    <name evidence="16" type="ORF">CFK38_06440</name>
</gene>
<evidence type="ECO:0000256" key="8">
    <source>
        <dbReference type="ARBA" id="ARBA00022840"/>
    </source>
</evidence>
<evidence type="ECO:0000256" key="10">
    <source>
        <dbReference type="ARBA" id="ARBA00022989"/>
    </source>
</evidence>
<feature type="transmembrane region" description="Helical" evidence="13">
    <location>
        <begin position="255"/>
        <end position="273"/>
    </location>
</feature>
<dbReference type="Gene3D" id="3.40.1110.10">
    <property type="entry name" value="Calcium-transporting ATPase, cytoplasmic domain N"/>
    <property type="match status" value="1"/>
</dbReference>
<dbReference type="EMBL" id="CP023563">
    <property type="protein sequence ID" value="ATG51202.1"/>
    <property type="molecule type" value="Genomic_DNA"/>
</dbReference>
<feature type="transmembrane region" description="Helical" evidence="13">
    <location>
        <begin position="81"/>
        <end position="102"/>
    </location>
</feature>
<dbReference type="InterPro" id="IPR051014">
    <property type="entry name" value="Cation_Transport_ATPase_IB"/>
</dbReference>
<dbReference type="Pfam" id="PF00122">
    <property type="entry name" value="E1-E2_ATPase"/>
    <property type="match status" value="1"/>
</dbReference>
<dbReference type="AlphaFoldDB" id="A0A291GMA8"/>
<feature type="domain" description="P-type ATPase A" evidence="15">
    <location>
        <begin position="140"/>
        <end position="239"/>
    </location>
</feature>
<dbReference type="InterPro" id="IPR044492">
    <property type="entry name" value="P_typ_ATPase_HD_dom"/>
</dbReference>
<sequence length="666" mass="67898">MSATTRWLRGPWGTPIISGLLIVIAAILSLSIGVNPFGAGHQHGLGLSLDGPTALVASDLLMVAAALVAGIPIILKAVRALLVKVIAIDLLVAIAAVGALIIGQYWEAAAVTFLFAIGHALEAGTMNRTRSALAELVAVAPDVAVVIREGEQVEISAAQVQPDETVLVKNGAKVPVDGIVIGGTGALDEASITGESIPVEKSAGDQVFAGTISGGGFLQVRATGIGADTTLARIIHRVEEAQDAKARTQSFMEKFSTWYTPGIILLALVAGLVTGDVVLALTLLVIGCPGALVISIPVAIVAGIGRGARDGILIKGGEYLETSAKITAVALDKTGTLTEGRPTLTDVTVLDPAMDRADVLGWAARAEAGSEHPLARPLIDAAAAEGLPTGGLPEHTQPVPGKGIVATLEGRRVAVGNLPLLAAEDIVEDRGAAAEVDRLAGLGRTPMVVTLDGRVIGVVAVADRLHTDAKEMISRLHATGVKKVIMLTGDNHRVAEAVAAEVGVDEVRAQLLPEDKLAVVTQLQSEGFTVAMVGDGVNDAPALATADIGVAMGAAGTGVAIETADIALMKDDLLKLPEAIGLARSTVAVMRQNIAIALITVVALLVGVFAGGVTMAIGMLVHEGSVLLVIINAMRLLRHRRPAGGGGAAAGPAVRAPRTAPEEQTV</sequence>
<dbReference type="Proteomes" id="UP000218165">
    <property type="component" value="Chromosome"/>
</dbReference>
<accession>A0A291GMA8</accession>
<keyword evidence="6 13" id="KW-0479">Metal-binding</keyword>
<dbReference type="GO" id="GO:0019829">
    <property type="term" value="F:ATPase-coupled monoatomic cation transmembrane transporter activity"/>
    <property type="evidence" value="ECO:0007669"/>
    <property type="project" value="InterPro"/>
</dbReference>
<evidence type="ECO:0000256" key="2">
    <source>
        <dbReference type="ARBA" id="ARBA00006024"/>
    </source>
</evidence>
<dbReference type="InterPro" id="IPR008250">
    <property type="entry name" value="ATPase_P-typ_transduc_dom_A_sf"/>
</dbReference>
<dbReference type="FunFam" id="3.40.50.1000:FF:000020">
    <property type="entry name" value="Probable cation-transporting P-type ATPase"/>
    <property type="match status" value="1"/>
</dbReference>
<feature type="transmembrane region" description="Helical" evidence="13">
    <location>
        <begin position="279"/>
        <end position="305"/>
    </location>
</feature>
<dbReference type="OrthoDB" id="7059309at2"/>
<dbReference type="PANTHER" id="PTHR48085">
    <property type="entry name" value="CADMIUM/ZINC-TRANSPORTING ATPASE HMA2-RELATED"/>
    <property type="match status" value="1"/>
</dbReference>
<evidence type="ECO:0000256" key="1">
    <source>
        <dbReference type="ARBA" id="ARBA00004651"/>
    </source>
</evidence>
<dbReference type="KEGG" id="brz:CFK38_06440"/>
<dbReference type="InterPro" id="IPR001757">
    <property type="entry name" value="P_typ_ATPase"/>
</dbReference>
<keyword evidence="3" id="KW-0813">Transport</keyword>
<dbReference type="Pfam" id="PF00702">
    <property type="entry name" value="Hydrolase"/>
    <property type="match status" value="1"/>
</dbReference>
<feature type="region of interest" description="Disordered" evidence="14">
    <location>
        <begin position="643"/>
        <end position="666"/>
    </location>
</feature>
<dbReference type="PRINTS" id="PR00119">
    <property type="entry name" value="CATATPASE"/>
</dbReference>
<evidence type="ECO:0000256" key="7">
    <source>
        <dbReference type="ARBA" id="ARBA00022741"/>
    </source>
</evidence>
<keyword evidence="8 13" id="KW-0067">ATP-binding</keyword>
<evidence type="ECO:0000256" key="14">
    <source>
        <dbReference type="SAM" id="MobiDB-lite"/>
    </source>
</evidence>
<keyword evidence="7 13" id="KW-0547">Nucleotide-binding</keyword>
<dbReference type="InterPro" id="IPR023298">
    <property type="entry name" value="ATPase_P-typ_TM_dom_sf"/>
</dbReference>
<feature type="transmembrane region" description="Helical" evidence="13">
    <location>
        <begin position="54"/>
        <end position="74"/>
    </location>
</feature>
<dbReference type="FunFam" id="2.70.150.10:FF:000002">
    <property type="entry name" value="Copper-transporting ATPase 1, putative"/>
    <property type="match status" value="1"/>
</dbReference>
<evidence type="ECO:0000256" key="3">
    <source>
        <dbReference type="ARBA" id="ARBA00022448"/>
    </source>
</evidence>
<dbReference type="InterPro" id="IPR023299">
    <property type="entry name" value="ATPase_P-typ_cyto_dom_N"/>
</dbReference>
<evidence type="ECO:0000259" key="15">
    <source>
        <dbReference type="Pfam" id="PF00122"/>
    </source>
</evidence>
<dbReference type="InterPro" id="IPR027256">
    <property type="entry name" value="P-typ_ATPase_IB"/>
</dbReference>
<name>A0A291GMA8_9MICO</name>
<proteinExistence type="inferred from homology"/>
<comment type="subcellular location">
    <subcellularLocation>
        <location evidence="1">Cell membrane</location>
        <topology evidence="1">Multi-pass membrane protein</topology>
    </subcellularLocation>
</comment>
<evidence type="ECO:0000256" key="12">
    <source>
        <dbReference type="ARBA" id="ARBA00023136"/>
    </source>
</evidence>
<dbReference type="SUPFAM" id="SSF56784">
    <property type="entry name" value="HAD-like"/>
    <property type="match status" value="1"/>
</dbReference>
<keyword evidence="5 13" id="KW-0812">Transmembrane</keyword>
<dbReference type="PROSITE" id="PS00154">
    <property type="entry name" value="ATPASE_E1_E2"/>
    <property type="match status" value="1"/>
</dbReference>
<dbReference type="SFLD" id="SFLDG00002">
    <property type="entry name" value="C1.7:_P-type_atpase_like"/>
    <property type="match status" value="1"/>
</dbReference>
<evidence type="ECO:0000313" key="16">
    <source>
        <dbReference type="EMBL" id="ATG51202.1"/>
    </source>
</evidence>
<dbReference type="NCBIfam" id="TIGR01525">
    <property type="entry name" value="ATPase-IB_hvy"/>
    <property type="match status" value="1"/>
</dbReference>
<dbReference type="NCBIfam" id="TIGR01494">
    <property type="entry name" value="ATPase_P-type"/>
    <property type="match status" value="2"/>
</dbReference>
<feature type="transmembrane region" description="Helical" evidence="13">
    <location>
        <begin position="594"/>
        <end position="613"/>
    </location>
</feature>
<protein>
    <submittedName>
        <fullName evidence="16">Cadmium-translocating P-type ATPase</fullName>
    </submittedName>
</protein>
<keyword evidence="17" id="KW-1185">Reference proteome</keyword>
<dbReference type="InterPro" id="IPR023214">
    <property type="entry name" value="HAD_sf"/>
</dbReference>
<keyword evidence="9" id="KW-1278">Translocase</keyword>
<keyword evidence="12 13" id="KW-0472">Membrane</keyword>
<dbReference type="Gene3D" id="3.40.50.1000">
    <property type="entry name" value="HAD superfamily/HAD-like"/>
    <property type="match status" value="1"/>
</dbReference>
<evidence type="ECO:0000313" key="17">
    <source>
        <dbReference type="Proteomes" id="UP000218165"/>
    </source>
</evidence>
<evidence type="ECO:0000256" key="6">
    <source>
        <dbReference type="ARBA" id="ARBA00022723"/>
    </source>
</evidence>
<dbReference type="InterPro" id="IPR036412">
    <property type="entry name" value="HAD-like_sf"/>
</dbReference>
<keyword evidence="11" id="KW-0406">Ion transport</keyword>
<dbReference type="RefSeq" id="WP_096802338.1">
    <property type="nucleotide sequence ID" value="NZ_CP023563.1"/>
</dbReference>
<evidence type="ECO:0000256" key="11">
    <source>
        <dbReference type="ARBA" id="ARBA00023065"/>
    </source>
</evidence>
<organism evidence="16 17">
    <name type="scientific">Brachybacterium vulturis</name>
    <dbReference type="NCBI Taxonomy" id="2017484"/>
    <lineage>
        <taxon>Bacteria</taxon>
        <taxon>Bacillati</taxon>
        <taxon>Actinomycetota</taxon>
        <taxon>Actinomycetes</taxon>
        <taxon>Micrococcales</taxon>
        <taxon>Dermabacteraceae</taxon>
        <taxon>Brachybacterium</taxon>
    </lineage>
</organism>
<evidence type="ECO:0000256" key="9">
    <source>
        <dbReference type="ARBA" id="ARBA00022967"/>
    </source>
</evidence>
<dbReference type="NCBIfam" id="TIGR01512">
    <property type="entry name" value="ATPase-IB2_Cd"/>
    <property type="match status" value="1"/>
</dbReference>
<dbReference type="GO" id="GO:0046872">
    <property type="term" value="F:metal ion binding"/>
    <property type="evidence" value="ECO:0007669"/>
    <property type="project" value="UniProtKB-KW"/>
</dbReference>
<dbReference type="PANTHER" id="PTHR48085:SF5">
    <property type="entry name" value="CADMIUM_ZINC-TRANSPORTING ATPASE HMA4-RELATED"/>
    <property type="match status" value="1"/>
</dbReference>
<dbReference type="GO" id="GO:0005524">
    <property type="term" value="F:ATP binding"/>
    <property type="evidence" value="ECO:0007669"/>
    <property type="project" value="UniProtKB-UniRule"/>
</dbReference>
<feature type="transmembrane region" description="Helical" evidence="13">
    <location>
        <begin position="12"/>
        <end position="34"/>
    </location>
</feature>
<evidence type="ECO:0000256" key="13">
    <source>
        <dbReference type="RuleBase" id="RU362081"/>
    </source>
</evidence>
<dbReference type="PROSITE" id="PS01229">
    <property type="entry name" value="COF_2"/>
    <property type="match status" value="1"/>
</dbReference>